<evidence type="ECO:0000256" key="6">
    <source>
        <dbReference type="ARBA" id="ARBA00024916"/>
    </source>
</evidence>
<dbReference type="PANTHER" id="PTHR30437:SF4">
    <property type="entry name" value="TRANSCRIPTION ELONGATION FACTOR GREA"/>
    <property type="match status" value="1"/>
</dbReference>
<protein>
    <recommendedName>
        <fullName evidence="2 8">Transcription elongation factor GreA</fullName>
    </recommendedName>
    <alternativeName>
        <fullName evidence="7 8">Transcript cleavage factor GreA</fullName>
    </alternativeName>
</protein>
<dbReference type="Proteomes" id="UP000051820">
    <property type="component" value="Unassembled WGS sequence"/>
</dbReference>
<evidence type="ECO:0000256" key="4">
    <source>
        <dbReference type="ARBA" id="ARBA00023125"/>
    </source>
</evidence>
<dbReference type="RefSeq" id="WP_010621260.1">
    <property type="nucleotide sequence ID" value="NZ_AZGF01000008.1"/>
</dbReference>
<dbReference type="FunFam" id="3.10.50.30:FF:000001">
    <property type="entry name" value="Transcription elongation factor GreA"/>
    <property type="match status" value="1"/>
</dbReference>
<dbReference type="SUPFAM" id="SSF54534">
    <property type="entry name" value="FKBP-like"/>
    <property type="match status" value="1"/>
</dbReference>
<comment type="similarity">
    <text evidence="1 8 9">Belongs to the GreA/GreB family.</text>
</comment>
<keyword evidence="5 8" id="KW-0804">Transcription</keyword>
<dbReference type="SUPFAM" id="SSF46557">
    <property type="entry name" value="GreA transcript cleavage protein, N-terminal domain"/>
    <property type="match status" value="1"/>
</dbReference>
<dbReference type="PANTHER" id="PTHR30437">
    <property type="entry name" value="TRANSCRIPTION ELONGATION FACTOR GREA"/>
    <property type="match status" value="1"/>
</dbReference>
<reference evidence="12 13" key="1">
    <citation type="journal article" date="2015" name="Genome Announc.">
        <title>Expanding the biotechnology potential of lactobacilli through comparative genomics of 213 strains and associated genera.</title>
        <authorList>
            <person name="Sun Z."/>
            <person name="Harris H.M."/>
            <person name="McCann A."/>
            <person name="Guo C."/>
            <person name="Argimon S."/>
            <person name="Zhang W."/>
            <person name="Yang X."/>
            <person name="Jeffery I.B."/>
            <person name="Cooney J.C."/>
            <person name="Kagawa T.F."/>
            <person name="Liu W."/>
            <person name="Song Y."/>
            <person name="Salvetti E."/>
            <person name="Wrobel A."/>
            <person name="Rasinkangas P."/>
            <person name="Parkhill J."/>
            <person name="Rea M.C."/>
            <person name="O'Sullivan O."/>
            <person name="Ritari J."/>
            <person name="Douillard F.P."/>
            <person name="Paul Ross R."/>
            <person name="Yang R."/>
            <person name="Briner A.E."/>
            <person name="Felis G.E."/>
            <person name="de Vos W.M."/>
            <person name="Barrangou R."/>
            <person name="Klaenhammer T.R."/>
            <person name="Caufield P.W."/>
            <person name="Cui Y."/>
            <person name="Zhang H."/>
            <person name="O'Toole P.W."/>
        </authorList>
    </citation>
    <scope>NUCLEOTIDE SEQUENCE [LARGE SCALE GENOMIC DNA]</scope>
    <source>
        <strain evidence="12 13">DSM 5007</strain>
    </source>
</reference>
<organism evidence="12 13">
    <name type="scientific">Paucilactobacillus suebicus DSM 5007 = KCTC 3549</name>
    <dbReference type="NCBI Taxonomy" id="1423807"/>
    <lineage>
        <taxon>Bacteria</taxon>
        <taxon>Bacillati</taxon>
        <taxon>Bacillota</taxon>
        <taxon>Bacilli</taxon>
        <taxon>Lactobacillales</taxon>
        <taxon>Lactobacillaceae</taxon>
        <taxon>Paucilactobacillus</taxon>
    </lineage>
</organism>
<sequence>MQPYFNKMTAGGYHDIEVEIEALKEDRPAKIKQLQEARALGDLSENAEYSAAKRDLRHLESRLRFLNKQLQYAQIVKPSASGKIDIGKKVTIEFLDDEFQETYTIVGKQEADLKNKKLSFDSPLGRALTNHTKNDVVSVTAPDDQYNVKIINVQI</sequence>
<evidence type="ECO:0000259" key="11">
    <source>
        <dbReference type="Pfam" id="PF03449"/>
    </source>
</evidence>
<dbReference type="InterPro" id="IPR023459">
    <property type="entry name" value="Tscrpt_elong_fac_GreA/B_fam"/>
</dbReference>
<evidence type="ECO:0000256" key="2">
    <source>
        <dbReference type="ARBA" id="ARBA00013729"/>
    </source>
</evidence>
<keyword evidence="12" id="KW-0251">Elongation factor</keyword>
<evidence type="ECO:0000256" key="9">
    <source>
        <dbReference type="RuleBase" id="RU000556"/>
    </source>
</evidence>
<dbReference type="InterPro" id="IPR001437">
    <property type="entry name" value="Tscrpt_elong_fac_GreA/B_C"/>
</dbReference>
<evidence type="ECO:0000256" key="3">
    <source>
        <dbReference type="ARBA" id="ARBA00023015"/>
    </source>
</evidence>
<dbReference type="OrthoDB" id="9808774at2"/>
<dbReference type="GO" id="GO:0006354">
    <property type="term" value="P:DNA-templated transcription elongation"/>
    <property type="evidence" value="ECO:0007669"/>
    <property type="project" value="TreeGrafter"/>
</dbReference>
<keyword evidence="3 8" id="KW-0805">Transcription regulation</keyword>
<dbReference type="NCBIfam" id="TIGR01462">
    <property type="entry name" value="greA"/>
    <property type="match status" value="1"/>
</dbReference>
<evidence type="ECO:0000256" key="5">
    <source>
        <dbReference type="ARBA" id="ARBA00023163"/>
    </source>
</evidence>
<evidence type="ECO:0000259" key="10">
    <source>
        <dbReference type="Pfam" id="PF01272"/>
    </source>
</evidence>
<dbReference type="InterPro" id="IPR006359">
    <property type="entry name" value="Tscrpt_elong_fac_GreA"/>
</dbReference>
<keyword evidence="13" id="KW-1185">Reference proteome</keyword>
<dbReference type="eggNOG" id="COG0782">
    <property type="taxonomic scope" value="Bacteria"/>
</dbReference>
<evidence type="ECO:0000313" key="13">
    <source>
        <dbReference type="Proteomes" id="UP000051820"/>
    </source>
</evidence>
<name>A0A0R1WBR5_9LACO</name>
<dbReference type="PIRSF" id="PIRSF006092">
    <property type="entry name" value="GreA_GreB"/>
    <property type="match status" value="1"/>
</dbReference>
<dbReference type="HAMAP" id="MF_00105">
    <property type="entry name" value="GreA_GreB"/>
    <property type="match status" value="1"/>
</dbReference>
<dbReference type="NCBIfam" id="NF001263">
    <property type="entry name" value="PRK00226.1-4"/>
    <property type="match status" value="1"/>
</dbReference>
<dbReference type="InterPro" id="IPR036805">
    <property type="entry name" value="Tscrpt_elong_fac_GreA/B_N_sf"/>
</dbReference>
<dbReference type="EMBL" id="AZGF01000008">
    <property type="protein sequence ID" value="KRM12387.1"/>
    <property type="molecule type" value="Genomic_DNA"/>
</dbReference>
<comment type="caution">
    <text evidence="12">The sequence shown here is derived from an EMBL/GenBank/DDBJ whole genome shotgun (WGS) entry which is preliminary data.</text>
</comment>
<feature type="domain" description="Transcription elongation factor GreA/GreB N-terminal" evidence="11">
    <location>
        <begin position="7"/>
        <end position="75"/>
    </location>
</feature>
<dbReference type="InterPro" id="IPR028624">
    <property type="entry name" value="Tscrpt_elong_fac_GreA/B"/>
</dbReference>
<comment type="function">
    <text evidence="6 8 9">Necessary for efficient RNA polymerase transcription elongation past template-encoded arresting sites. The arresting sites in DNA have the property of trapping a certain fraction of elongating RNA polymerases that pass through, resulting in locked ternary complexes. Cleavage of the nascent transcript by cleavage factors such as GreA or GreB allows the resumption of elongation from the new 3'terminus. GreA releases sequences of 2 to 3 nucleotides.</text>
</comment>
<dbReference type="GO" id="GO:0003677">
    <property type="term" value="F:DNA binding"/>
    <property type="evidence" value="ECO:0007669"/>
    <property type="project" value="UniProtKB-UniRule"/>
</dbReference>
<evidence type="ECO:0000313" key="12">
    <source>
        <dbReference type="EMBL" id="KRM12387.1"/>
    </source>
</evidence>
<proteinExistence type="inferred from homology"/>
<dbReference type="FunFam" id="1.10.287.180:FF:000001">
    <property type="entry name" value="Transcription elongation factor GreA"/>
    <property type="match status" value="1"/>
</dbReference>
<evidence type="ECO:0000256" key="1">
    <source>
        <dbReference type="ARBA" id="ARBA00008213"/>
    </source>
</evidence>
<dbReference type="STRING" id="1423807.FD16_GL002382"/>
<dbReference type="PATRIC" id="fig|1423807.3.peg.2460"/>
<dbReference type="InterPro" id="IPR036953">
    <property type="entry name" value="GreA/GreB_C_sf"/>
</dbReference>
<keyword evidence="12" id="KW-0648">Protein biosynthesis</keyword>
<dbReference type="GO" id="GO:0032784">
    <property type="term" value="P:regulation of DNA-templated transcription elongation"/>
    <property type="evidence" value="ECO:0007669"/>
    <property type="project" value="UniProtKB-UniRule"/>
</dbReference>
<gene>
    <name evidence="8" type="primary">greA</name>
    <name evidence="12" type="ORF">FD16_GL002382</name>
</gene>
<dbReference type="Gene3D" id="1.10.287.180">
    <property type="entry name" value="Transcription elongation factor, GreA/GreB, N-terminal domain"/>
    <property type="match status" value="1"/>
</dbReference>
<dbReference type="Gene3D" id="3.10.50.30">
    <property type="entry name" value="Transcription elongation factor, GreA/GreB, C-terminal domain"/>
    <property type="match status" value="1"/>
</dbReference>
<dbReference type="Pfam" id="PF03449">
    <property type="entry name" value="GreA_GreB_N"/>
    <property type="match status" value="1"/>
</dbReference>
<feature type="domain" description="Transcription elongation factor GreA/GreB C-terminal" evidence="10">
    <location>
        <begin position="81"/>
        <end position="154"/>
    </location>
</feature>
<dbReference type="GO" id="GO:0003746">
    <property type="term" value="F:translation elongation factor activity"/>
    <property type="evidence" value="ECO:0007669"/>
    <property type="project" value="UniProtKB-KW"/>
</dbReference>
<accession>A0A0R1WBR5</accession>
<dbReference type="GO" id="GO:0070063">
    <property type="term" value="F:RNA polymerase binding"/>
    <property type="evidence" value="ECO:0007669"/>
    <property type="project" value="InterPro"/>
</dbReference>
<evidence type="ECO:0000256" key="7">
    <source>
        <dbReference type="ARBA" id="ARBA00030776"/>
    </source>
</evidence>
<dbReference type="AlphaFoldDB" id="A0A0R1WBR5"/>
<dbReference type="InterPro" id="IPR022691">
    <property type="entry name" value="Tscrpt_elong_fac_GreA/B_N"/>
</dbReference>
<evidence type="ECO:0000256" key="8">
    <source>
        <dbReference type="HAMAP-Rule" id="MF_00105"/>
    </source>
</evidence>
<dbReference type="Pfam" id="PF01272">
    <property type="entry name" value="GreA_GreB"/>
    <property type="match status" value="1"/>
</dbReference>
<keyword evidence="4 8" id="KW-0238">DNA-binding</keyword>